<dbReference type="InterPro" id="IPR001251">
    <property type="entry name" value="CRAL-TRIO_dom"/>
</dbReference>
<dbReference type="SMART" id="SM00516">
    <property type="entry name" value="SEC14"/>
    <property type="match status" value="1"/>
</dbReference>
<dbReference type="SUPFAM" id="SSF46938">
    <property type="entry name" value="CRAL/TRIO N-terminal domain"/>
    <property type="match status" value="1"/>
</dbReference>
<name>S0BEE2_TAPDE</name>
<dbReference type="OrthoDB" id="43460at2759"/>
<reference evidence="2 3" key="1">
    <citation type="journal article" date="2013" name="MBio">
        <title>Genome sequencing of the plant pathogen Taphrina deformans, the causal agent of peach leaf curl.</title>
        <authorList>
            <person name="Cisse O.H."/>
            <person name="Almeida J.M.G.C.F."/>
            <person name="Fonseca A."/>
            <person name="Kumar A.A."/>
            <person name="Salojaervi J."/>
            <person name="Overmyer K."/>
            <person name="Hauser P.M."/>
            <person name="Pagni M."/>
        </authorList>
    </citation>
    <scope>NUCLEOTIDE SEQUENCE [LARGE SCALE GENOMIC DNA]</scope>
    <source>
        <strain evidence="3">PYCC 5710 / ATCC 11124 / CBS 356.35 / IMI 108563 / JCM 9778 / NBRC 8474</strain>
    </source>
</reference>
<dbReference type="SUPFAM" id="SSF52087">
    <property type="entry name" value="CRAL/TRIO domain"/>
    <property type="match status" value="1"/>
</dbReference>
<evidence type="ECO:0000313" key="3">
    <source>
        <dbReference type="Proteomes" id="UP000013776"/>
    </source>
</evidence>
<dbReference type="PANTHER" id="PTHR46590">
    <property type="entry name" value="PHOSPHATIDYLINOSITOL TRANSFER PROTEIN CSR1-RELATED"/>
    <property type="match status" value="1"/>
</dbReference>
<evidence type="ECO:0000259" key="1">
    <source>
        <dbReference type="PROSITE" id="PS50191"/>
    </source>
</evidence>
<comment type="caution">
    <text evidence="2">The sequence shown here is derived from an EMBL/GenBank/DDBJ whole genome shotgun (WGS) entry which is preliminary data.</text>
</comment>
<sequence length="404" mass="46400">MSTTGSSDGWPKVSVYENPGNLSAQKVAVLKEFWAKLLTFFTTELTVSKQWDVFFPATADEPETPQFRSILDDFTPASFRDEFYKFVRNDYADLLPMRFLQARSYEQDRAMRMLFTAMSYRKTAIPRAMMSEAKNDGDFIQAMKKGKSFVPCYDNQGRTITCIRIKNHVRGDCSQDIFERYTLYAMEHAHLLHHQYEDRTVLLVDMSGFSITSLDLSAIKFIIQNFEQYYPEELSEGVIHNAPWLFGTAWSIIKPLLRGPTRDKITFTSNLSELAAKIGRLPAERCLMAQMQYIPKPDSEAPFVDQTKDLSNASPECQAAFKMWNDNIAEFETITKEWTRPTASDAPLSDIESLNARRAEVIWRLSKSYWLIDEYVRPKSYYDRAGLLPPSKDNALTVCPAQKG</sequence>
<dbReference type="EMBL" id="CAHR02000339">
    <property type="protein sequence ID" value="CCG84898.1"/>
    <property type="molecule type" value="Genomic_DNA"/>
</dbReference>
<organism evidence="2 3">
    <name type="scientific">Taphrina deformans (strain PYCC 5710 / ATCC 11124 / CBS 356.35 / IMI 108563 / JCM 9778 / NBRC 8474)</name>
    <name type="common">Peach leaf curl fungus</name>
    <name type="synonym">Lalaria deformans</name>
    <dbReference type="NCBI Taxonomy" id="1097556"/>
    <lineage>
        <taxon>Eukaryota</taxon>
        <taxon>Fungi</taxon>
        <taxon>Dikarya</taxon>
        <taxon>Ascomycota</taxon>
        <taxon>Taphrinomycotina</taxon>
        <taxon>Taphrinomycetes</taxon>
        <taxon>Taphrinales</taxon>
        <taxon>Taphrinaceae</taxon>
        <taxon>Taphrina</taxon>
    </lineage>
</organism>
<protein>
    <recommendedName>
        <fullName evidence="1">CRAL-TRIO domain-containing protein</fullName>
    </recommendedName>
</protein>
<dbReference type="InterPro" id="IPR036273">
    <property type="entry name" value="CRAL/TRIO_N_dom_sf"/>
</dbReference>
<dbReference type="VEuPathDB" id="FungiDB:TAPDE_005456"/>
<dbReference type="eggNOG" id="KOG1470">
    <property type="taxonomic scope" value="Eukaryota"/>
</dbReference>
<dbReference type="Gene3D" id="3.40.525.10">
    <property type="entry name" value="CRAL-TRIO lipid binding domain"/>
    <property type="match status" value="1"/>
</dbReference>
<dbReference type="Proteomes" id="UP000013776">
    <property type="component" value="Unassembled WGS sequence"/>
</dbReference>
<evidence type="ECO:0000313" key="2">
    <source>
        <dbReference type="EMBL" id="CCG84898.1"/>
    </source>
</evidence>
<proteinExistence type="predicted"/>
<keyword evidence="3" id="KW-1185">Reference proteome</keyword>
<dbReference type="PANTHER" id="PTHR46590:SF6">
    <property type="entry name" value="CRAL-TRIO DOMAIN-CONTAINING PROTEIN C365.01"/>
    <property type="match status" value="1"/>
</dbReference>
<dbReference type="AlphaFoldDB" id="S0BEE2"/>
<gene>
    <name evidence="2" type="ORF">TAPDE_005456</name>
</gene>
<dbReference type="CDD" id="cd00170">
    <property type="entry name" value="SEC14"/>
    <property type="match status" value="1"/>
</dbReference>
<dbReference type="InterPro" id="IPR036865">
    <property type="entry name" value="CRAL-TRIO_dom_sf"/>
</dbReference>
<dbReference type="Pfam" id="PF00650">
    <property type="entry name" value="CRAL_TRIO"/>
    <property type="match status" value="1"/>
</dbReference>
<accession>S0BEE2</accession>
<feature type="domain" description="CRAL-TRIO" evidence="1">
    <location>
        <begin position="136"/>
        <end position="296"/>
    </location>
</feature>
<dbReference type="PROSITE" id="PS50191">
    <property type="entry name" value="CRAL_TRIO"/>
    <property type="match status" value="1"/>
</dbReference>
<dbReference type="InterPro" id="IPR052432">
    <property type="entry name" value="PITP/CRAL-TRIO"/>
</dbReference>